<dbReference type="AlphaFoldDB" id="A0A953LXN0"/>
<comment type="caution">
    <text evidence="2">The sequence shown here is derived from an EMBL/GenBank/DDBJ whole genome shotgun (WGS) entry which is preliminary data.</text>
</comment>
<evidence type="ECO:0000259" key="1">
    <source>
        <dbReference type="Pfam" id="PF00881"/>
    </source>
</evidence>
<gene>
    <name evidence="2" type="ORF">K8I29_13125</name>
</gene>
<dbReference type="GO" id="GO:0016491">
    <property type="term" value="F:oxidoreductase activity"/>
    <property type="evidence" value="ECO:0007669"/>
    <property type="project" value="InterPro"/>
</dbReference>
<reference evidence="2" key="1">
    <citation type="journal article" date="2021" name="bioRxiv">
        <title>Unraveling nitrogen, sulfur and carbon metabolic pathways and microbial community transcriptional responses to substrate deprivation and toxicity stresses in a bioreactor mimicking anoxic brackish coastal sediment conditions.</title>
        <authorList>
            <person name="Martins P.D."/>
            <person name="Echeveste M.J."/>
            <person name="Arshad A."/>
            <person name="Kurth J."/>
            <person name="Ouboter H."/>
            <person name="Jetten M.S.M."/>
            <person name="Welte C.U."/>
        </authorList>
    </citation>
    <scope>NUCLEOTIDE SEQUENCE</scope>
    <source>
        <strain evidence="2">MAG_39</strain>
    </source>
</reference>
<accession>A0A953LXN0</accession>
<dbReference type="InterPro" id="IPR029479">
    <property type="entry name" value="Nitroreductase"/>
</dbReference>
<dbReference type="PANTHER" id="PTHR42741">
    <property type="entry name" value="NITROREDUCTASE FAMILY PROTEIN"/>
    <property type="match status" value="1"/>
</dbReference>
<name>A0A953LXN0_9BACT</name>
<feature type="domain" description="Nitroreductase" evidence="1">
    <location>
        <begin position="470"/>
        <end position="526"/>
    </location>
</feature>
<organism evidence="2 3">
    <name type="scientific">Candidatus Nitrobium versatile</name>
    <dbReference type="NCBI Taxonomy" id="2884831"/>
    <lineage>
        <taxon>Bacteria</taxon>
        <taxon>Pseudomonadati</taxon>
        <taxon>Nitrospirota</taxon>
        <taxon>Nitrospiria</taxon>
        <taxon>Nitrospirales</taxon>
        <taxon>Nitrospiraceae</taxon>
        <taxon>Candidatus Nitrobium</taxon>
    </lineage>
</organism>
<dbReference type="CDD" id="cd02142">
    <property type="entry name" value="McbC_SagB-like_oxidoreductase"/>
    <property type="match status" value="2"/>
</dbReference>
<dbReference type="EMBL" id="JAIOIV010000105">
    <property type="protein sequence ID" value="MBZ0157141.1"/>
    <property type="molecule type" value="Genomic_DNA"/>
</dbReference>
<evidence type="ECO:0000313" key="2">
    <source>
        <dbReference type="EMBL" id="MBZ0157141.1"/>
    </source>
</evidence>
<dbReference type="Gene3D" id="3.40.109.10">
    <property type="entry name" value="NADH Oxidase"/>
    <property type="match status" value="2"/>
</dbReference>
<dbReference type="PANTHER" id="PTHR42741:SF3">
    <property type="entry name" value="NITROREDUCTASE FAMILY PROTEIN"/>
    <property type="match status" value="1"/>
</dbReference>
<protein>
    <submittedName>
        <fullName evidence="2">SagB/ThcOx family dehydrogenase</fullName>
    </submittedName>
</protein>
<dbReference type="SUPFAM" id="SSF55469">
    <property type="entry name" value="FMN-dependent nitroreductase-like"/>
    <property type="match status" value="2"/>
</dbReference>
<evidence type="ECO:0000313" key="3">
    <source>
        <dbReference type="Proteomes" id="UP000705867"/>
    </source>
</evidence>
<reference evidence="2" key="2">
    <citation type="submission" date="2021-08" db="EMBL/GenBank/DDBJ databases">
        <authorList>
            <person name="Dalcin Martins P."/>
        </authorList>
    </citation>
    <scope>NUCLEOTIDE SEQUENCE</scope>
    <source>
        <strain evidence="2">MAG_39</strain>
    </source>
</reference>
<sequence length="552" mass="62809">MDTGEAFRTIVRYHEETKHHPHRYARSPGYLDWASEPNPFRIFEGTVPRRLPLLDRDPDGNHFSLYDRSKNEVLPFALENIASFLELSLGLSAWKSSRGSTWALRMNPSSGNLHPTEAHLILPPLPAFRGSGGVFHYSPCFHALERRASFGDLLWKKVRDHFRSDGFLIGLSSIFWRESWKYGERAFRYCNHDEGHAAACISFSASLHGWKAVYLNALSEQDMETLLGFQKTDWRPFEREHPDLILFVYGDSGQEVPRDIPDTLLRDFSSLAFEGRPNLLSTGHREWPVIDEAASCTEKPKTSGEGYRYGNPVFYEREIPGQEGARTIRKRRSAQAYDGKTAMPKESFYAALDKTMPRNHAAPFDMELGEVSVHLLLFVHRVSGLDPGLYFLVRTGEDTDGIRAACAAHFFWQKVQGAPDTLPLYLLQRGDFREEAARISCQQEIAGEGAFSVGMVARFRPVLEGRPWLYRRLFWETGLIGQVLYLEAEAHGLRGTGIGCFFDDLVHRLLGLRDDSYQSLYHFTVGGPLEDSRITTFSPYHHLEKKKGGKSK</sequence>
<proteinExistence type="predicted"/>
<dbReference type="Pfam" id="PF00881">
    <property type="entry name" value="Nitroreductase"/>
    <property type="match status" value="1"/>
</dbReference>
<dbReference type="InterPro" id="IPR000415">
    <property type="entry name" value="Nitroreductase-like"/>
</dbReference>
<dbReference type="Proteomes" id="UP000705867">
    <property type="component" value="Unassembled WGS sequence"/>
</dbReference>